<proteinExistence type="predicted"/>
<dbReference type="Proteomes" id="UP001215231">
    <property type="component" value="Chromosome"/>
</dbReference>
<reference evidence="2 3" key="1">
    <citation type="journal article" date="2022" name="Mar. Drugs">
        <title>Bioassay-Guided Fractionation Leads to the Detection of Cholic Acid Generated by the Rare Thalassomonas sp.</title>
        <authorList>
            <person name="Pheiffer F."/>
            <person name="Schneider Y.K."/>
            <person name="Hansen E.H."/>
            <person name="Andersen J.H."/>
            <person name="Isaksson J."/>
            <person name="Busche T."/>
            <person name="R C."/>
            <person name="Kalinowski J."/>
            <person name="Zyl L.V."/>
            <person name="Trindade M."/>
        </authorList>
    </citation>
    <scope>NUCLEOTIDE SEQUENCE [LARGE SCALE GENOMIC DNA]</scope>
    <source>
        <strain evidence="2 3">A5K-61T</strain>
    </source>
</reference>
<organism evidence="2 3">
    <name type="scientific">Thalassomonas haliotis</name>
    <dbReference type="NCBI Taxonomy" id="485448"/>
    <lineage>
        <taxon>Bacteria</taxon>
        <taxon>Pseudomonadati</taxon>
        <taxon>Pseudomonadota</taxon>
        <taxon>Gammaproteobacteria</taxon>
        <taxon>Alteromonadales</taxon>
        <taxon>Colwelliaceae</taxon>
        <taxon>Thalassomonas</taxon>
    </lineage>
</organism>
<sequence length="301" mass="31473">MHTLLQKKQPKSKSAAATLVHGRPSFIGQSPRVTAILRQGESSSGVSQRIPFDPANPEQSFPGSTLPYREATELAACMRIMGEGSRDHCRQEVLGEAPPPPSHVSIPGISTPQPFGTQANAAGGTNLHVGGVNVVFLPDAVSADPAMANRAQTSFSIGAYNINYQSSGGRVTSFTGPGATTITIVTTYGGGVSASSGSGYGRGTTAADVQGGNTSLGFHEGRHGLDFMQFLSTHPFPQFSGAVGMTVQAFEQAIQAYGTARQQFNDDMDSFSESNTDCVGTTIDQFNAANGQHTTICQQQP</sequence>
<feature type="region of interest" description="Disordered" evidence="1">
    <location>
        <begin position="39"/>
        <end position="64"/>
    </location>
</feature>
<dbReference type="RefSeq" id="WP_274051000.1">
    <property type="nucleotide sequence ID" value="NZ_CP059693.1"/>
</dbReference>
<protein>
    <submittedName>
        <fullName evidence="2">Uncharacterized protein</fullName>
    </submittedName>
</protein>
<evidence type="ECO:0000313" key="2">
    <source>
        <dbReference type="EMBL" id="WDE10931.1"/>
    </source>
</evidence>
<evidence type="ECO:0000256" key="1">
    <source>
        <dbReference type="SAM" id="MobiDB-lite"/>
    </source>
</evidence>
<accession>A0ABY7VCB8</accession>
<feature type="region of interest" description="Disordered" evidence="1">
    <location>
        <begin position="1"/>
        <end position="25"/>
    </location>
</feature>
<gene>
    <name evidence="2" type="ORF">H3N35_22235</name>
</gene>
<keyword evidence="3" id="KW-1185">Reference proteome</keyword>
<evidence type="ECO:0000313" key="3">
    <source>
        <dbReference type="Proteomes" id="UP001215231"/>
    </source>
</evidence>
<dbReference type="EMBL" id="CP059693">
    <property type="protein sequence ID" value="WDE10931.1"/>
    <property type="molecule type" value="Genomic_DNA"/>
</dbReference>
<name>A0ABY7VCB8_9GAMM</name>